<organism evidence="1 2">
    <name type="scientific">Anas platyrhynchos</name>
    <name type="common">Mallard</name>
    <name type="synonym">Anas boschas</name>
    <dbReference type="NCBI Taxonomy" id="8839"/>
    <lineage>
        <taxon>Eukaryota</taxon>
        <taxon>Metazoa</taxon>
        <taxon>Chordata</taxon>
        <taxon>Craniata</taxon>
        <taxon>Vertebrata</taxon>
        <taxon>Euteleostomi</taxon>
        <taxon>Archelosauria</taxon>
        <taxon>Archosauria</taxon>
        <taxon>Dinosauria</taxon>
        <taxon>Saurischia</taxon>
        <taxon>Theropoda</taxon>
        <taxon>Coelurosauria</taxon>
        <taxon>Aves</taxon>
        <taxon>Neognathae</taxon>
        <taxon>Galloanserae</taxon>
        <taxon>Anseriformes</taxon>
        <taxon>Anatidae</taxon>
        <taxon>Anatinae</taxon>
        <taxon>Anas</taxon>
    </lineage>
</organism>
<keyword evidence="2" id="KW-1185">Reference proteome</keyword>
<evidence type="ECO:0000313" key="2">
    <source>
        <dbReference type="Proteomes" id="UP000296049"/>
    </source>
</evidence>
<dbReference type="AlphaFoldDB" id="R0L587"/>
<sequence>MLQIPSTLLPACDKLLNPIALHLPMQISYVNYMQLYHVKPALQRSTVPVHSDKEPERSATVSLGGFHGIVDCDQYKAPHYCLVTTTALRQAPTFQNSGVLSHVIKISQSYPSCSNCSNLVLESTGNNHMHFCGVAKTKMTKSKEQNEDQEVYETPGCDRRKLLVKRNDSLRSWQKLQLACWIPQAVNGSYLAKRHRCYSGLLAGYAMCCACSKQKQAVMPYSKAYDYGLLSYPYIMNVRCCVYQIPILKLEKLPELKGNINRSDDSKQRNRGEGHNGILTLSTTEGHCRKSNVGAPQCEGGHCQETPTKVAAVPVTHRNLWHQAAAASGTVLILLWMYSYTVPVPMKVGVVKDKHQTYTVKAQMQWQAFNVKDGVKYKEELISHFMATPREAIHGNENSASQILAILTKETALKQQECESMTGISLVISQEKAAVTLWKLRSAKRGAGESMEEEQIIAQCFSNARGECRTWSCRENSVNSDQTHRTAAKQRCVHTPELSHQAQRVSCMLPEASAERAEKMLLLLGL</sequence>
<protein>
    <submittedName>
        <fullName evidence="1">Uncharacterized protein</fullName>
    </submittedName>
</protein>
<accession>R0L587</accession>
<reference evidence="2" key="1">
    <citation type="journal article" date="2013" name="Nat. Genet.">
        <title>The duck genome and transcriptome provide insight into an avian influenza virus reservoir species.</title>
        <authorList>
            <person name="Huang Y."/>
            <person name="Li Y."/>
            <person name="Burt D.W."/>
            <person name="Chen H."/>
            <person name="Zhang Y."/>
            <person name="Qian W."/>
            <person name="Kim H."/>
            <person name="Gan S."/>
            <person name="Zhao Y."/>
            <person name="Li J."/>
            <person name="Yi K."/>
            <person name="Feng H."/>
            <person name="Zhu P."/>
            <person name="Li B."/>
            <person name="Liu Q."/>
            <person name="Fairley S."/>
            <person name="Magor K.E."/>
            <person name="Du Z."/>
            <person name="Hu X."/>
            <person name="Goodman L."/>
            <person name="Tafer H."/>
            <person name="Vignal A."/>
            <person name="Lee T."/>
            <person name="Kim K.W."/>
            <person name="Sheng Z."/>
            <person name="An Y."/>
            <person name="Searle S."/>
            <person name="Herrero J."/>
            <person name="Groenen M.A."/>
            <person name="Crooijmans R.P."/>
            <person name="Faraut T."/>
            <person name="Cai Q."/>
            <person name="Webster R.G."/>
            <person name="Aldridge J.R."/>
            <person name="Warren W.C."/>
            <person name="Bartschat S."/>
            <person name="Kehr S."/>
            <person name="Marz M."/>
            <person name="Stadler P.F."/>
            <person name="Smith J."/>
            <person name="Kraus R.H."/>
            <person name="Zhao Y."/>
            <person name="Ren L."/>
            <person name="Fei J."/>
            <person name="Morisson M."/>
            <person name="Kaiser P."/>
            <person name="Griffin D.K."/>
            <person name="Rao M."/>
            <person name="Pitel F."/>
            <person name="Wang J."/>
            <person name="Li N."/>
        </authorList>
    </citation>
    <scope>NUCLEOTIDE SEQUENCE [LARGE SCALE GENOMIC DNA]</scope>
</reference>
<evidence type="ECO:0000313" key="1">
    <source>
        <dbReference type="EMBL" id="EOA96574.1"/>
    </source>
</evidence>
<dbReference type="Proteomes" id="UP000296049">
    <property type="component" value="Unassembled WGS sequence"/>
</dbReference>
<name>R0L587_ANAPL</name>
<proteinExistence type="predicted"/>
<dbReference type="EMBL" id="KB743944">
    <property type="protein sequence ID" value="EOA96574.1"/>
    <property type="molecule type" value="Genomic_DNA"/>
</dbReference>
<gene>
    <name evidence="1" type="ORF">Anapl_04289</name>
</gene>